<protein>
    <submittedName>
        <fullName evidence="1">Uncharacterized protein</fullName>
    </submittedName>
</protein>
<organism evidence="1 2">
    <name type="scientific">Chryseobacterium defluvii</name>
    <dbReference type="NCBI Taxonomy" id="160396"/>
    <lineage>
        <taxon>Bacteria</taxon>
        <taxon>Pseudomonadati</taxon>
        <taxon>Bacteroidota</taxon>
        <taxon>Flavobacteriia</taxon>
        <taxon>Flavobacteriales</taxon>
        <taxon>Weeksellaceae</taxon>
        <taxon>Chryseobacterium group</taxon>
        <taxon>Chryseobacterium</taxon>
    </lineage>
</organism>
<dbReference type="AlphaFoldDB" id="A0A840KHA3"/>
<evidence type="ECO:0000313" key="2">
    <source>
        <dbReference type="Proteomes" id="UP000592180"/>
    </source>
</evidence>
<dbReference type="EMBL" id="JACHLE010000003">
    <property type="protein sequence ID" value="MBB4807398.1"/>
    <property type="molecule type" value="Genomic_DNA"/>
</dbReference>
<proteinExistence type="predicted"/>
<evidence type="ECO:0000313" key="1">
    <source>
        <dbReference type="EMBL" id="MBB4807398.1"/>
    </source>
</evidence>
<comment type="caution">
    <text evidence="1">The sequence shown here is derived from an EMBL/GenBank/DDBJ whole genome shotgun (WGS) entry which is preliminary data.</text>
</comment>
<accession>A0A840KHA3</accession>
<sequence>MFIGTWLNEIRAVTPEGTVYSMKNKAISDKLSKELIEKIKNEEDFAKASFPNATDFIDAYVFRIVWDDIKNLVDYVHYAD</sequence>
<dbReference type="Proteomes" id="UP000592180">
    <property type="component" value="Unassembled WGS sequence"/>
</dbReference>
<keyword evidence="2" id="KW-1185">Reference proteome</keyword>
<gene>
    <name evidence="1" type="ORF">HNP38_002702</name>
</gene>
<reference evidence="1 2" key="1">
    <citation type="submission" date="2020-08" db="EMBL/GenBank/DDBJ databases">
        <title>Functional genomics of gut bacteria from endangered species of beetles.</title>
        <authorList>
            <person name="Carlos-Shanley C."/>
        </authorList>
    </citation>
    <scope>NUCLEOTIDE SEQUENCE [LARGE SCALE GENOMIC DNA]</scope>
    <source>
        <strain evidence="1 2">S00151</strain>
    </source>
</reference>
<name>A0A840KHA3_9FLAO</name>